<organism evidence="2 3">
    <name type="scientific">Umbelopsis vinacea</name>
    <dbReference type="NCBI Taxonomy" id="44442"/>
    <lineage>
        <taxon>Eukaryota</taxon>
        <taxon>Fungi</taxon>
        <taxon>Fungi incertae sedis</taxon>
        <taxon>Mucoromycota</taxon>
        <taxon>Mucoromycotina</taxon>
        <taxon>Umbelopsidomycetes</taxon>
        <taxon>Umbelopsidales</taxon>
        <taxon>Umbelopsidaceae</taxon>
        <taxon>Umbelopsis</taxon>
    </lineage>
</organism>
<evidence type="ECO:0000313" key="2">
    <source>
        <dbReference type="EMBL" id="KAG2182669.1"/>
    </source>
</evidence>
<comment type="caution">
    <text evidence="2">The sequence shown here is derived from an EMBL/GenBank/DDBJ whole genome shotgun (WGS) entry which is preliminary data.</text>
</comment>
<sequence>MGQVSTNQRKILLHPGKNLSERAPGSHDSKANTGIVFIYVGSSLLRVFTPKQLPSTFAYHLNQGLGTTKGLTVGFL</sequence>
<dbReference type="Proteomes" id="UP000612746">
    <property type="component" value="Unassembled WGS sequence"/>
</dbReference>
<evidence type="ECO:0000256" key="1">
    <source>
        <dbReference type="SAM" id="MobiDB-lite"/>
    </source>
</evidence>
<keyword evidence="3" id="KW-1185">Reference proteome</keyword>
<evidence type="ECO:0000313" key="3">
    <source>
        <dbReference type="Proteomes" id="UP000612746"/>
    </source>
</evidence>
<feature type="region of interest" description="Disordered" evidence="1">
    <location>
        <begin position="1"/>
        <end position="28"/>
    </location>
</feature>
<dbReference type="EMBL" id="JAEPRA010000007">
    <property type="protein sequence ID" value="KAG2182669.1"/>
    <property type="molecule type" value="Genomic_DNA"/>
</dbReference>
<dbReference type="AlphaFoldDB" id="A0A8H7PXX1"/>
<protein>
    <submittedName>
        <fullName evidence="2">Uncharacterized protein</fullName>
    </submittedName>
</protein>
<accession>A0A8H7PXX1</accession>
<proteinExistence type="predicted"/>
<reference evidence="2" key="1">
    <citation type="submission" date="2020-12" db="EMBL/GenBank/DDBJ databases">
        <title>Metabolic potential, ecology and presence of endohyphal bacteria is reflected in genomic diversity of Mucoromycotina.</title>
        <authorList>
            <person name="Muszewska A."/>
            <person name="Okrasinska A."/>
            <person name="Steczkiewicz K."/>
            <person name="Drgas O."/>
            <person name="Orlowska M."/>
            <person name="Perlinska-Lenart U."/>
            <person name="Aleksandrzak-Piekarczyk T."/>
            <person name="Szatraj K."/>
            <person name="Zielenkiewicz U."/>
            <person name="Pilsyk S."/>
            <person name="Malc E."/>
            <person name="Mieczkowski P."/>
            <person name="Kruszewska J.S."/>
            <person name="Biernat P."/>
            <person name="Pawlowska J."/>
        </authorList>
    </citation>
    <scope>NUCLEOTIDE SEQUENCE</scope>
    <source>
        <strain evidence="2">WA0000051536</strain>
    </source>
</reference>
<name>A0A8H7PXX1_9FUNG</name>
<gene>
    <name evidence="2" type="ORF">INT44_005648</name>
</gene>